<organism evidence="2 3">
    <name type="scientific">Arabis alpina</name>
    <name type="common">Alpine rock-cress</name>
    <dbReference type="NCBI Taxonomy" id="50452"/>
    <lineage>
        <taxon>Eukaryota</taxon>
        <taxon>Viridiplantae</taxon>
        <taxon>Streptophyta</taxon>
        <taxon>Embryophyta</taxon>
        <taxon>Tracheophyta</taxon>
        <taxon>Spermatophyta</taxon>
        <taxon>Magnoliopsida</taxon>
        <taxon>eudicotyledons</taxon>
        <taxon>Gunneridae</taxon>
        <taxon>Pentapetalae</taxon>
        <taxon>rosids</taxon>
        <taxon>malvids</taxon>
        <taxon>Brassicales</taxon>
        <taxon>Brassicaceae</taxon>
        <taxon>Arabideae</taxon>
        <taxon>Arabis</taxon>
    </lineage>
</organism>
<dbReference type="OrthoDB" id="774437at2759"/>
<keyword evidence="3" id="KW-1185">Reference proteome</keyword>
<dbReference type="Gramene" id="KFK40506">
    <property type="protein sequence ID" value="KFK40506"/>
    <property type="gene ID" value="AALP_AA2G004700"/>
</dbReference>
<sequence>MKLSESGGEAEKKKHTRDRHFEHELKNMIRSLNRKGAEKAGPSQYEQEGKEEEEDGIRVITISGSNIGATMKTELDNNHGDRKGEHELEFLSTYYVNSNFQAVNNSIMIGANYETHDPGVHLEISDDVEEKPSMKVPARGSRGKKEKTSVRSYRRESEHTE</sequence>
<feature type="region of interest" description="Disordered" evidence="1">
    <location>
        <begin position="125"/>
        <end position="161"/>
    </location>
</feature>
<name>A0A087HEF4_ARAAL</name>
<dbReference type="PANTHER" id="PTHR33472">
    <property type="entry name" value="OS01G0106600 PROTEIN"/>
    <property type="match status" value="1"/>
</dbReference>
<dbReference type="eggNOG" id="ENOG502S40S">
    <property type="taxonomic scope" value="Eukaryota"/>
</dbReference>
<dbReference type="AlphaFoldDB" id="A0A087HEF4"/>
<dbReference type="PANTHER" id="PTHR33472:SF28">
    <property type="entry name" value="BROMO AND FHA DOMAIN-CONTAINING PROTEIN DDB_G0267958"/>
    <property type="match status" value="1"/>
</dbReference>
<dbReference type="OMA" id="DRKGEHE"/>
<evidence type="ECO:0000313" key="2">
    <source>
        <dbReference type="EMBL" id="KFK40506.1"/>
    </source>
</evidence>
<gene>
    <name evidence="2" type="ordered locus">AALP_Aa2g004700</name>
</gene>
<feature type="compositionally biased region" description="Basic and acidic residues" evidence="1">
    <location>
        <begin position="146"/>
        <end position="161"/>
    </location>
</feature>
<evidence type="ECO:0000256" key="1">
    <source>
        <dbReference type="SAM" id="MobiDB-lite"/>
    </source>
</evidence>
<protein>
    <submittedName>
        <fullName evidence="2">Uncharacterized protein</fullName>
    </submittedName>
</protein>
<evidence type="ECO:0000313" key="3">
    <source>
        <dbReference type="Proteomes" id="UP000029120"/>
    </source>
</evidence>
<dbReference type="EMBL" id="CM002870">
    <property type="protein sequence ID" value="KFK40506.1"/>
    <property type="molecule type" value="Genomic_DNA"/>
</dbReference>
<dbReference type="Proteomes" id="UP000029120">
    <property type="component" value="Chromosome 2"/>
</dbReference>
<reference evidence="3" key="1">
    <citation type="journal article" date="2015" name="Nat. Plants">
        <title>Genome expansion of Arabis alpina linked with retrotransposition and reduced symmetric DNA methylation.</title>
        <authorList>
            <person name="Willing E.M."/>
            <person name="Rawat V."/>
            <person name="Mandakova T."/>
            <person name="Maumus F."/>
            <person name="James G.V."/>
            <person name="Nordstroem K.J."/>
            <person name="Becker C."/>
            <person name="Warthmann N."/>
            <person name="Chica C."/>
            <person name="Szarzynska B."/>
            <person name="Zytnicki M."/>
            <person name="Albani M.C."/>
            <person name="Kiefer C."/>
            <person name="Bergonzi S."/>
            <person name="Castaings L."/>
            <person name="Mateos J.L."/>
            <person name="Berns M.C."/>
            <person name="Bujdoso N."/>
            <person name="Piofczyk T."/>
            <person name="de Lorenzo L."/>
            <person name="Barrero-Sicilia C."/>
            <person name="Mateos I."/>
            <person name="Piednoel M."/>
            <person name="Hagmann J."/>
            <person name="Chen-Min-Tao R."/>
            <person name="Iglesias-Fernandez R."/>
            <person name="Schuster S.C."/>
            <person name="Alonso-Blanco C."/>
            <person name="Roudier F."/>
            <person name="Carbonero P."/>
            <person name="Paz-Ares J."/>
            <person name="Davis S.J."/>
            <person name="Pecinka A."/>
            <person name="Quesneville H."/>
            <person name="Colot V."/>
            <person name="Lysak M.A."/>
            <person name="Weigel D."/>
            <person name="Coupland G."/>
            <person name="Schneeberger K."/>
        </authorList>
    </citation>
    <scope>NUCLEOTIDE SEQUENCE [LARGE SCALE GENOMIC DNA]</scope>
    <source>
        <strain evidence="3">cv. Pajares</strain>
    </source>
</reference>
<proteinExistence type="predicted"/>
<feature type="region of interest" description="Disordered" evidence="1">
    <location>
        <begin position="1"/>
        <end position="56"/>
    </location>
</feature>
<accession>A0A087HEF4</accession>